<dbReference type="Gene3D" id="1.10.472.10">
    <property type="entry name" value="Cyclin-like"/>
    <property type="match status" value="1"/>
</dbReference>
<evidence type="ECO:0000256" key="1">
    <source>
        <dbReference type="SAM" id="MobiDB-lite"/>
    </source>
</evidence>
<evidence type="ECO:0000313" key="2">
    <source>
        <dbReference type="EMBL" id="RHW68415.1"/>
    </source>
</evidence>
<feature type="compositionally biased region" description="Basic residues" evidence="1">
    <location>
        <begin position="154"/>
        <end position="167"/>
    </location>
</feature>
<organism evidence="2 3">
    <name type="scientific">Trypanosoma brucei equiperdum</name>
    <dbReference type="NCBI Taxonomy" id="630700"/>
    <lineage>
        <taxon>Eukaryota</taxon>
        <taxon>Discoba</taxon>
        <taxon>Euglenozoa</taxon>
        <taxon>Kinetoplastea</taxon>
        <taxon>Metakinetoplastina</taxon>
        <taxon>Trypanosomatida</taxon>
        <taxon>Trypanosomatidae</taxon>
        <taxon>Trypanosoma</taxon>
    </lineage>
</organism>
<dbReference type="Proteomes" id="UP000266743">
    <property type="component" value="Chromosome 11"/>
</dbReference>
<keyword evidence="2" id="KW-0808">Transferase</keyword>
<feature type="region of interest" description="Disordered" evidence="1">
    <location>
        <begin position="269"/>
        <end position="304"/>
    </location>
</feature>
<dbReference type="PANTHER" id="PTHR22896">
    <property type="entry name" value="CDK5 AND ABL1 ENZYME SUBSTRATE 1"/>
    <property type="match status" value="1"/>
</dbReference>
<dbReference type="GO" id="GO:0016301">
    <property type="term" value="F:kinase activity"/>
    <property type="evidence" value="ECO:0007669"/>
    <property type="project" value="UniProtKB-KW"/>
</dbReference>
<dbReference type="GO" id="GO:0051726">
    <property type="term" value="P:regulation of cell cycle"/>
    <property type="evidence" value="ECO:0007669"/>
    <property type="project" value="InterPro"/>
</dbReference>
<dbReference type="InterPro" id="IPR036915">
    <property type="entry name" value="Cyclin-like_sf"/>
</dbReference>
<comment type="caution">
    <text evidence="2">The sequence shown here is derived from an EMBL/GenBank/DDBJ whole genome shotgun (WGS) entry which is preliminary data.</text>
</comment>
<gene>
    <name evidence="2" type="ORF">DPX39_110092200</name>
</gene>
<accession>A0A3L6KWE4</accession>
<dbReference type="PANTHER" id="PTHR22896:SF0">
    <property type="entry name" value="CYCLIN N-TERMINAL DOMAIN-CONTAINING PROTEIN"/>
    <property type="match status" value="1"/>
</dbReference>
<reference evidence="2 3" key="1">
    <citation type="submission" date="2018-09" db="EMBL/GenBank/DDBJ databases">
        <title>whole genome sequence of T. equiperdum IVM-t1 strain.</title>
        <authorList>
            <person name="Suganuma K."/>
        </authorList>
    </citation>
    <scope>NUCLEOTIDE SEQUENCE [LARGE SCALE GENOMIC DNA]</scope>
    <source>
        <strain evidence="2 3">IVM-t1</strain>
    </source>
</reference>
<evidence type="ECO:0000313" key="3">
    <source>
        <dbReference type="Proteomes" id="UP000266743"/>
    </source>
</evidence>
<sequence>MNDLSAVGDRSSSAVTEGSAISSGSGGTAAATSSDCTPTTSRARSVVQEQLSRTTSLLEDVHPCVQATGGDLGKDSTSDLGCPYAVTVGRTPHRELGPPPSGGGSSTTLNTGNSEVPAATHLPQQGGEHELNLDACIHPKQVAFLTGIGEMARQHARQHRQQNRATRRRDDASACSSSCSDTERHAARLSVGALISAEGQRVRMHLVQAAASASSSGCQADSSSSEKRSCEGICGRYQTAFSLCTIISAFQPRKASYWQDDHLVEPYHGESYGPIAQRSRFNKSDDNSVSGERDDDVNRSGPAADGGLLCNAASSAENGDYNDENFEPADGAPSDVADDDRAMRSYGKMLIHNGCRSDNVFSDAFFLDKGNITGGERRKKLIVLHSYRASVISFVDKKVLKKDINNHFYVQHPELEVREIKLTHMRAIRTDLLNLALEENSPVELATVAYANWYFERLIMRGMVGKRNRRLALAVCLLLAIKFVETGDVHRKIQYLKARIRHDDAFKGVTWQKTQEWEFCAYVGLEFTLLPSPGNRVVETHLERLLAQVNLTSQEYYSKKFAWP</sequence>
<keyword evidence="2" id="KW-0418">Kinase</keyword>
<proteinExistence type="predicted"/>
<dbReference type="InterPro" id="IPR012388">
    <property type="entry name" value="CABLES1/2"/>
</dbReference>
<protein>
    <submittedName>
        <fullName evidence="2">Cyclin dependent kinase-binding protein</fullName>
    </submittedName>
</protein>
<dbReference type="SUPFAM" id="SSF47954">
    <property type="entry name" value="Cyclin-like"/>
    <property type="match status" value="1"/>
</dbReference>
<feature type="region of interest" description="Disordered" evidence="1">
    <location>
        <begin position="89"/>
        <end position="121"/>
    </location>
</feature>
<name>A0A3L6KWE4_9TRYP</name>
<feature type="region of interest" description="Disordered" evidence="1">
    <location>
        <begin position="153"/>
        <end position="178"/>
    </location>
</feature>
<feature type="compositionally biased region" description="Low complexity" evidence="1">
    <location>
        <begin position="18"/>
        <end position="34"/>
    </location>
</feature>
<dbReference type="EMBL" id="QSBY01000011">
    <property type="protein sequence ID" value="RHW68415.1"/>
    <property type="molecule type" value="Genomic_DNA"/>
</dbReference>
<feature type="region of interest" description="Disordered" evidence="1">
    <location>
        <begin position="1"/>
        <end position="54"/>
    </location>
</feature>
<feature type="compositionally biased region" description="Polar residues" evidence="1">
    <location>
        <begin position="35"/>
        <end position="54"/>
    </location>
</feature>
<dbReference type="AlphaFoldDB" id="A0A3L6KWE4"/>